<proteinExistence type="predicted"/>
<dbReference type="KEGG" id="tng:GSTEN00010258G001"/>
<sequence>MTRRAQKLLNCNSLVSQCNTDCNYTSCKKAPADPTGPKQTQNKEWPLAPLFFSTLPQTPML</sequence>
<protein>
    <submittedName>
        <fullName evidence="1">Chromosome undetermined SCAF12021, whole genome shotgun sequence</fullName>
    </submittedName>
</protein>
<organism evidence="1">
    <name type="scientific">Tetraodon nigroviridis</name>
    <name type="common">Spotted green pufferfish</name>
    <name type="synonym">Chelonodon nigroviridis</name>
    <dbReference type="NCBI Taxonomy" id="99883"/>
    <lineage>
        <taxon>Eukaryota</taxon>
        <taxon>Metazoa</taxon>
        <taxon>Chordata</taxon>
        <taxon>Craniata</taxon>
        <taxon>Vertebrata</taxon>
        <taxon>Euteleostomi</taxon>
        <taxon>Actinopterygii</taxon>
        <taxon>Neopterygii</taxon>
        <taxon>Teleostei</taxon>
        <taxon>Neoteleostei</taxon>
        <taxon>Acanthomorphata</taxon>
        <taxon>Eupercaria</taxon>
        <taxon>Tetraodontiformes</taxon>
        <taxon>Tetradontoidea</taxon>
        <taxon>Tetraodontidae</taxon>
        <taxon>Tetraodon</taxon>
    </lineage>
</organism>
<gene>
    <name evidence="1" type="ORF">GSTENG00010258001</name>
</gene>
<evidence type="ECO:0000313" key="1">
    <source>
        <dbReference type="EMBL" id="CAF94260.1"/>
    </source>
</evidence>
<dbReference type="AlphaFoldDB" id="Q4SYM2"/>
<accession>Q4SYM2</accession>
<reference evidence="1" key="2">
    <citation type="submission" date="2004-02" db="EMBL/GenBank/DDBJ databases">
        <authorList>
            <consortium name="Genoscope"/>
            <consortium name="Whitehead Institute Centre for Genome Research"/>
        </authorList>
    </citation>
    <scope>NUCLEOTIDE SEQUENCE</scope>
</reference>
<name>Q4SYM2_TETNG</name>
<dbReference type="EMBL" id="CAAE01012021">
    <property type="protein sequence ID" value="CAF94260.1"/>
    <property type="molecule type" value="Genomic_DNA"/>
</dbReference>
<reference evidence="1" key="1">
    <citation type="journal article" date="2004" name="Nature">
        <title>Genome duplication in the teleost fish Tetraodon nigroviridis reveals the early vertebrate proto-karyotype.</title>
        <authorList>
            <person name="Jaillon O."/>
            <person name="Aury J.-M."/>
            <person name="Brunet F."/>
            <person name="Petit J.-L."/>
            <person name="Stange-Thomann N."/>
            <person name="Mauceli E."/>
            <person name="Bouneau L."/>
            <person name="Fischer C."/>
            <person name="Ozouf-Costaz C."/>
            <person name="Bernot A."/>
            <person name="Nicaud S."/>
            <person name="Jaffe D."/>
            <person name="Fisher S."/>
            <person name="Lutfalla G."/>
            <person name="Dossat C."/>
            <person name="Segurens B."/>
            <person name="Dasilva C."/>
            <person name="Salanoubat M."/>
            <person name="Levy M."/>
            <person name="Boudet N."/>
            <person name="Castellano S."/>
            <person name="Anthouard V."/>
            <person name="Jubin C."/>
            <person name="Castelli V."/>
            <person name="Katinka M."/>
            <person name="Vacherie B."/>
            <person name="Biemont C."/>
            <person name="Skalli Z."/>
            <person name="Cattolico L."/>
            <person name="Poulain J."/>
            <person name="De Berardinis V."/>
            <person name="Cruaud C."/>
            <person name="Duprat S."/>
            <person name="Brottier P."/>
            <person name="Coutanceau J.-P."/>
            <person name="Gouzy J."/>
            <person name="Parra G."/>
            <person name="Lardier G."/>
            <person name="Chapple C."/>
            <person name="McKernan K.J."/>
            <person name="McEwan P."/>
            <person name="Bosak S."/>
            <person name="Kellis M."/>
            <person name="Volff J.-N."/>
            <person name="Guigo R."/>
            <person name="Zody M.C."/>
            <person name="Mesirov J."/>
            <person name="Lindblad-Toh K."/>
            <person name="Birren B."/>
            <person name="Nusbaum C."/>
            <person name="Kahn D."/>
            <person name="Robinson-Rechavi M."/>
            <person name="Laudet V."/>
            <person name="Schachter V."/>
            <person name="Quetier F."/>
            <person name="Saurin W."/>
            <person name="Scarpelli C."/>
            <person name="Wincker P."/>
            <person name="Lander E.S."/>
            <person name="Weissenbach J."/>
            <person name="Roest Crollius H."/>
        </authorList>
    </citation>
    <scope>NUCLEOTIDE SEQUENCE [LARGE SCALE GENOMIC DNA]</scope>
</reference>